<organism evidence="2 3">
    <name type="scientific">Leptomonas pyrrhocoris</name>
    <name type="common">Firebug parasite</name>
    <dbReference type="NCBI Taxonomy" id="157538"/>
    <lineage>
        <taxon>Eukaryota</taxon>
        <taxon>Discoba</taxon>
        <taxon>Euglenozoa</taxon>
        <taxon>Kinetoplastea</taxon>
        <taxon>Metakinetoplastina</taxon>
        <taxon>Trypanosomatida</taxon>
        <taxon>Trypanosomatidae</taxon>
        <taxon>Leishmaniinae</taxon>
        <taxon>Leptomonas</taxon>
    </lineage>
</organism>
<name>A0A0N0VEV2_LEPPY</name>
<dbReference type="AlphaFoldDB" id="A0A0N0VEV2"/>
<protein>
    <submittedName>
        <fullName evidence="2">Uncharacterized protein</fullName>
    </submittedName>
</protein>
<sequence length="178" mass="20326">MSPSRDYQNRPSNSTRFYRLSCVSSKYGNYSWLNSYPSRTPLKHPHIHTHTHIRIYTCSWIKTPPHVLHNAAQVTAPTPGIRAPCAPPPSRARYHRPTIRGAARGNRDCSTSTTRYPSRPSRKSTVTEIVDDATLLLGVQISFFCFLSDAKRFFSIFTLCLLLYLHTRPHTSRRGLRA</sequence>
<dbReference type="Proteomes" id="UP000037923">
    <property type="component" value="Unassembled WGS sequence"/>
</dbReference>
<evidence type="ECO:0000313" key="2">
    <source>
        <dbReference type="EMBL" id="KPA78982.1"/>
    </source>
</evidence>
<dbReference type="RefSeq" id="XP_015657421.1">
    <property type="nucleotide sequence ID" value="XM_015804287.1"/>
</dbReference>
<evidence type="ECO:0000313" key="3">
    <source>
        <dbReference type="Proteomes" id="UP000037923"/>
    </source>
</evidence>
<dbReference type="GeneID" id="26906336"/>
<feature type="region of interest" description="Disordered" evidence="1">
    <location>
        <begin position="102"/>
        <end position="122"/>
    </location>
</feature>
<feature type="compositionally biased region" description="Low complexity" evidence="1">
    <location>
        <begin position="110"/>
        <end position="119"/>
    </location>
</feature>
<evidence type="ECO:0000256" key="1">
    <source>
        <dbReference type="SAM" id="MobiDB-lite"/>
    </source>
</evidence>
<reference evidence="2 3" key="1">
    <citation type="submission" date="2015-07" db="EMBL/GenBank/DDBJ databases">
        <title>High-quality genome of monoxenous trypanosomatid Leptomonas pyrrhocoris.</title>
        <authorList>
            <person name="Flegontov P."/>
            <person name="Butenko A."/>
            <person name="Firsov S."/>
            <person name="Vlcek C."/>
            <person name="Logacheva M.D."/>
            <person name="Field M."/>
            <person name="Filatov D."/>
            <person name="Flegontova O."/>
            <person name="Gerasimov E."/>
            <person name="Jackson A.P."/>
            <person name="Kelly S."/>
            <person name="Opperdoes F."/>
            <person name="O'Reilly A."/>
            <person name="Votypka J."/>
            <person name="Yurchenko V."/>
            <person name="Lukes J."/>
        </authorList>
    </citation>
    <scope>NUCLEOTIDE SEQUENCE [LARGE SCALE GENOMIC DNA]</scope>
    <source>
        <strain evidence="2">H10</strain>
    </source>
</reference>
<dbReference type="VEuPathDB" id="TriTrypDB:LpyrH10_12_2240"/>
<proteinExistence type="predicted"/>
<gene>
    <name evidence="2" type="ORF">ABB37_06046</name>
</gene>
<keyword evidence="3" id="KW-1185">Reference proteome</keyword>
<accession>A0A0N0VEV2</accession>
<comment type="caution">
    <text evidence="2">The sequence shown here is derived from an EMBL/GenBank/DDBJ whole genome shotgun (WGS) entry which is preliminary data.</text>
</comment>
<dbReference type="EMBL" id="LGTL01000012">
    <property type="protein sequence ID" value="KPA78982.1"/>
    <property type="molecule type" value="Genomic_DNA"/>
</dbReference>